<dbReference type="Pfam" id="PF04677">
    <property type="entry name" value="CwfJ_C_1"/>
    <property type="match status" value="1"/>
</dbReference>
<dbReference type="GO" id="GO:0071014">
    <property type="term" value="C:post-mRNA release spliceosomal complex"/>
    <property type="evidence" value="ECO:0007669"/>
    <property type="project" value="TreeGrafter"/>
</dbReference>
<feature type="compositionally biased region" description="Basic residues" evidence="2">
    <location>
        <begin position="69"/>
        <end position="92"/>
    </location>
</feature>
<evidence type="ECO:0000256" key="1">
    <source>
        <dbReference type="ARBA" id="ARBA00006795"/>
    </source>
</evidence>
<dbReference type="InterPro" id="IPR006768">
    <property type="entry name" value="Cwf19-like_C_dom-1"/>
</dbReference>
<evidence type="ECO:0000313" key="6">
    <source>
        <dbReference type="Proteomes" id="UP000193411"/>
    </source>
</evidence>
<dbReference type="Proteomes" id="UP000193411">
    <property type="component" value="Unassembled WGS sequence"/>
</dbReference>
<protein>
    <submittedName>
        <fullName evidence="5">CwfJ C-terminus 1-domain-containing protein-like protein</fullName>
    </submittedName>
</protein>
<organism evidence="5 6">
    <name type="scientific">Catenaria anguillulae PL171</name>
    <dbReference type="NCBI Taxonomy" id="765915"/>
    <lineage>
        <taxon>Eukaryota</taxon>
        <taxon>Fungi</taxon>
        <taxon>Fungi incertae sedis</taxon>
        <taxon>Blastocladiomycota</taxon>
        <taxon>Blastocladiomycetes</taxon>
        <taxon>Blastocladiales</taxon>
        <taxon>Catenariaceae</taxon>
        <taxon>Catenaria</taxon>
    </lineage>
</organism>
<keyword evidence="6" id="KW-1185">Reference proteome</keyword>
<accession>A0A1Y2HCL5</accession>
<dbReference type="InterPro" id="IPR040194">
    <property type="entry name" value="Cwf19-like"/>
</dbReference>
<feature type="region of interest" description="Disordered" evidence="2">
    <location>
        <begin position="382"/>
        <end position="403"/>
    </location>
</feature>
<dbReference type="AlphaFoldDB" id="A0A1Y2HCL5"/>
<dbReference type="GO" id="GO:0000398">
    <property type="term" value="P:mRNA splicing, via spliceosome"/>
    <property type="evidence" value="ECO:0007669"/>
    <property type="project" value="TreeGrafter"/>
</dbReference>
<reference evidence="5 6" key="1">
    <citation type="submission" date="2016-07" db="EMBL/GenBank/DDBJ databases">
        <title>Pervasive Adenine N6-methylation of Active Genes in Fungi.</title>
        <authorList>
            <consortium name="DOE Joint Genome Institute"/>
            <person name="Mondo S.J."/>
            <person name="Dannebaum R.O."/>
            <person name="Kuo R.C."/>
            <person name="Labutti K."/>
            <person name="Haridas S."/>
            <person name="Kuo A."/>
            <person name="Salamov A."/>
            <person name="Ahrendt S.R."/>
            <person name="Lipzen A."/>
            <person name="Sullivan W."/>
            <person name="Andreopoulos W.B."/>
            <person name="Clum A."/>
            <person name="Lindquist E."/>
            <person name="Daum C."/>
            <person name="Ramamoorthy G.K."/>
            <person name="Gryganskyi A."/>
            <person name="Culley D."/>
            <person name="Magnuson J.K."/>
            <person name="James T.Y."/>
            <person name="O'Malley M.A."/>
            <person name="Stajich J.E."/>
            <person name="Spatafora J.W."/>
            <person name="Visel A."/>
            <person name="Grigoriev I.V."/>
        </authorList>
    </citation>
    <scope>NUCLEOTIDE SEQUENCE [LARGE SCALE GENOMIC DNA]</scope>
    <source>
        <strain evidence="5 6">PL171</strain>
    </source>
</reference>
<evidence type="ECO:0000256" key="2">
    <source>
        <dbReference type="SAM" id="MobiDB-lite"/>
    </source>
</evidence>
<evidence type="ECO:0000313" key="5">
    <source>
        <dbReference type="EMBL" id="ORZ31661.1"/>
    </source>
</evidence>
<dbReference type="PANTHER" id="PTHR12072:SF5">
    <property type="entry name" value="CWF19-LIKE PROTEIN 2"/>
    <property type="match status" value="1"/>
</dbReference>
<dbReference type="STRING" id="765915.A0A1Y2HCL5"/>
<feature type="compositionally biased region" description="Low complexity" evidence="2">
    <location>
        <begin position="222"/>
        <end position="239"/>
    </location>
</feature>
<feature type="domain" description="Cwf19-like protein C-terminal" evidence="3">
    <location>
        <begin position="544"/>
        <end position="648"/>
    </location>
</feature>
<dbReference type="EMBL" id="MCFL01000057">
    <property type="protein sequence ID" value="ORZ31661.1"/>
    <property type="molecule type" value="Genomic_DNA"/>
</dbReference>
<sequence>MDRNSIPAATSTSPDRNHNRDDRDHDRNRERKADRDRSDRRSEKLHDRDPYRRSSRDHSGDRDCDLNRKSAKKSSKKHKKDRKSSKSAKKLKYKDSSSRHRHRHSSDSDSEASASDLDGDEGFTWVEKSTAAAAAANVPAAPESAPAPELTRDSWMTGGGDGPNDALAGLFGGSRDDRKSTARAAAEEKKRNAPEGDVHISTREINPYWKMGLKGLPPTAPSSGDTGNDSDSSVSSTVSHFTMRKMDRVVEIAKEEGRSVEEVGAERFGSKEAFQEVYAAYQSSRKPSRPSGASSLRIASSATDFPPTATSASLPRATASAYGSVGTAAATSAVPTDDDMTLDEMVRRERLGIDDNMDRALISRISRDARFKDDVDYMDEESDRLASTAPSKRKQQLGPRATARKVTSMDDLVRQHKALKDCQYCFRDGGRLPDLPTIVAVGIRAYLVIVPYRSVATCQIVPVEHLVSTLEGDDEFWDEVRNFKKCLMQMYAAQNLAVLFSETVLDPAHARHTHIDVIPVPPHIAADAPGYMRTALRTDAEAHEWTQHQAVIDTRIQTNAQGHKVGGFRRCMVPNLPYVHVWYDLDGGHGHVIEERGRGMHEGFVREVIGGAMDIDPALYRRQKWLPRQVNHDRVREFVKKWEEYDWTKMLDGGEYGGAEEGASG</sequence>
<feature type="domain" description="Cwf19-like C-terminal" evidence="4">
    <location>
        <begin position="414"/>
        <end position="531"/>
    </location>
</feature>
<comment type="similarity">
    <text evidence="1">Belongs to the CWF19 family.</text>
</comment>
<name>A0A1Y2HCL5_9FUNG</name>
<feature type="region of interest" description="Disordered" evidence="2">
    <location>
        <begin position="1"/>
        <end position="240"/>
    </location>
</feature>
<evidence type="ECO:0000259" key="3">
    <source>
        <dbReference type="Pfam" id="PF04676"/>
    </source>
</evidence>
<gene>
    <name evidence="5" type="ORF">BCR44DRAFT_148508</name>
</gene>
<dbReference type="Pfam" id="PF04676">
    <property type="entry name" value="CwfJ_C_2"/>
    <property type="match status" value="1"/>
</dbReference>
<feature type="compositionally biased region" description="Basic and acidic residues" evidence="2">
    <location>
        <begin position="174"/>
        <end position="202"/>
    </location>
</feature>
<feature type="compositionally biased region" description="Low complexity" evidence="2">
    <location>
        <begin position="131"/>
        <end position="148"/>
    </location>
</feature>
<dbReference type="OrthoDB" id="2113965at2759"/>
<proteinExistence type="inferred from homology"/>
<evidence type="ECO:0000259" key="4">
    <source>
        <dbReference type="Pfam" id="PF04677"/>
    </source>
</evidence>
<comment type="caution">
    <text evidence="5">The sequence shown here is derived from an EMBL/GenBank/DDBJ whole genome shotgun (WGS) entry which is preliminary data.</text>
</comment>
<dbReference type="PANTHER" id="PTHR12072">
    <property type="entry name" value="CWF19, CELL CYCLE CONTROL PROTEIN"/>
    <property type="match status" value="1"/>
</dbReference>
<feature type="compositionally biased region" description="Basic and acidic residues" evidence="2">
    <location>
        <begin position="15"/>
        <end position="68"/>
    </location>
</feature>
<dbReference type="InterPro" id="IPR006767">
    <property type="entry name" value="Cwf19-like_C_dom-2"/>
</dbReference>